<name>A0AA90NMR7_9GAMM</name>
<dbReference type="SUPFAM" id="SSF55846">
    <property type="entry name" value="N-acetylmuramoyl-L-alanine amidase-like"/>
    <property type="match status" value="1"/>
</dbReference>
<evidence type="ECO:0000313" key="7">
    <source>
        <dbReference type="Proteomes" id="UP001178148"/>
    </source>
</evidence>
<evidence type="ECO:0000256" key="4">
    <source>
        <dbReference type="ARBA" id="ARBA00023316"/>
    </source>
</evidence>
<dbReference type="PANTHER" id="PTHR30417">
    <property type="entry name" value="N-ACETYLMURAMOYL-L-ALANINE AMIDASE AMID"/>
    <property type="match status" value="1"/>
</dbReference>
<keyword evidence="3 6" id="KW-0378">Hydrolase</keyword>
<comment type="caution">
    <text evidence="6">The sequence shown here is derived from an EMBL/GenBank/DDBJ whole genome shotgun (WGS) entry which is preliminary data.</text>
</comment>
<dbReference type="GO" id="GO:0008745">
    <property type="term" value="F:N-acetylmuramoyl-L-alanine amidase activity"/>
    <property type="evidence" value="ECO:0007669"/>
    <property type="project" value="UniProtKB-EC"/>
</dbReference>
<dbReference type="EC" id="3.5.1.28" evidence="2"/>
<dbReference type="InterPro" id="IPR002502">
    <property type="entry name" value="Amidase_domain"/>
</dbReference>
<dbReference type="InterPro" id="IPR036505">
    <property type="entry name" value="Amidase/PGRP_sf"/>
</dbReference>
<dbReference type="AlphaFoldDB" id="A0AA90NMR7"/>
<dbReference type="InterPro" id="IPR051206">
    <property type="entry name" value="NAMLAA_amidase_2"/>
</dbReference>
<evidence type="ECO:0000313" key="6">
    <source>
        <dbReference type="EMBL" id="MDP0589615.1"/>
    </source>
</evidence>
<gene>
    <name evidence="6" type="ORF">QS748_10670</name>
</gene>
<evidence type="ECO:0000256" key="2">
    <source>
        <dbReference type="ARBA" id="ARBA00011901"/>
    </source>
</evidence>
<comment type="catalytic activity">
    <reaction evidence="1">
        <text>Hydrolyzes the link between N-acetylmuramoyl residues and L-amino acid residues in certain cell-wall glycopeptides.</text>
        <dbReference type="EC" id="3.5.1.28"/>
    </reaction>
</comment>
<sequence length="227" mass="26124">MNVTRVATQNLDNWEIPVEYIVLHYTAADLQDTLTIFTTLDKIVSAHIVIDVDGSIYELVDCLDGKALRSRHAGPSYWNEEDYMRERFNNFSIGIELVNYNGNIFPFSDDQYTALIDVIIRLQKHFPSLKDPNRILGHEHIAGYRGKADPGLCFDWSRLFTHCFSAKKPPARYSICPAELQASLQLFKEHEPADREIRSPYWQSISIFTETAIKLINKARSEPEEIT</sequence>
<dbReference type="Gene3D" id="3.40.80.10">
    <property type="entry name" value="Peptidoglycan recognition protein-like"/>
    <property type="match status" value="1"/>
</dbReference>
<keyword evidence="4" id="KW-0961">Cell wall biogenesis/degradation</keyword>
<dbReference type="SMART" id="SM00644">
    <property type="entry name" value="Ami_2"/>
    <property type="match status" value="1"/>
</dbReference>
<organism evidence="6 7">
    <name type="scientific">Candidatus Endonucleibacter bathymodioli</name>
    <dbReference type="NCBI Taxonomy" id="539814"/>
    <lineage>
        <taxon>Bacteria</taxon>
        <taxon>Pseudomonadati</taxon>
        <taxon>Pseudomonadota</taxon>
        <taxon>Gammaproteobacteria</taxon>
        <taxon>Oceanospirillales</taxon>
        <taxon>Endozoicomonadaceae</taxon>
        <taxon>Candidatus Endonucleibacter</taxon>
    </lineage>
</organism>
<evidence type="ECO:0000259" key="5">
    <source>
        <dbReference type="SMART" id="SM00644"/>
    </source>
</evidence>
<dbReference type="GO" id="GO:0009253">
    <property type="term" value="P:peptidoglycan catabolic process"/>
    <property type="evidence" value="ECO:0007669"/>
    <property type="project" value="InterPro"/>
</dbReference>
<dbReference type="GO" id="GO:0071555">
    <property type="term" value="P:cell wall organization"/>
    <property type="evidence" value="ECO:0007669"/>
    <property type="project" value="UniProtKB-KW"/>
</dbReference>
<accession>A0AA90NMR7</accession>
<dbReference type="Proteomes" id="UP001178148">
    <property type="component" value="Unassembled WGS sequence"/>
</dbReference>
<dbReference type="GO" id="GO:0009254">
    <property type="term" value="P:peptidoglycan turnover"/>
    <property type="evidence" value="ECO:0007669"/>
    <property type="project" value="TreeGrafter"/>
</dbReference>
<feature type="domain" description="N-acetylmuramoyl-L-alanine amidase" evidence="5">
    <location>
        <begin position="3"/>
        <end position="151"/>
    </location>
</feature>
<evidence type="ECO:0000256" key="1">
    <source>
        <dbReference type="ARBA" id="ARBA00001561"/>
    </source>
</evidence>
<proteinExistence type="predicted"/>
<keyword evidence="7" id="KW-1185">Reference proteome</keyword>
<dbReference type="CDD" id="cd06583">
    <property type="entry name" value="PGRP"/>
    <property type="match status" value="1"/>
</dbReference>
<dbReference type="PANTHER" id="PTHR30417:SF1">
    <property type="entry name" value="N-ACETYLMURAMOYL-L-ALANINE AMIDASE AMID"/>
    <property type="match status" value="1"/>
</dbReference>
<protein>
    <recommendedName>
        <fullName evidence="2">N-acetylmuramoyl-L-alanine amidase</fullName>
        <ecNumber evidence="2">3.5.1.28</ecNumber>
    </recommendedName>
</protein>
<dbReference type="EMBL" id="JASXSV010000017">
    <property type="protein sequence ID" value="MDP0589615.1"/>
    <property type="molecule type" value="Genomic_DNA"/>
</dbReference>
<reference evidence="6 7" key="1">
    <citation type="journal article" date="2023" name="bioRxiv">
        <title>An intranuclear bacterial parasite of deep-sea mussels expresses apoptosis inhibitors acquired from its host.</title>
        <authorList>
            <person name="Gonzalez Porras M.A."/>
            <person name="Assie A."/>
            <person name="Tietjen M."/>
            <person name="Violette M."/>
            <person name="Kleiner M."/>
            <person name="Gruber-Vodicka H."/>
            <person name="Dubilier N."/>
            <person name="Leisch N."/>
        </authorList>
    </citation>
    <scope>NUCLEOTIDE SEQUENCE [LARGE SCALE GENOMIC DNA]</scope>
    <source>
        <strain evidence="6">IAP13</strain>
    </source>
</reference>
<dbReference type="Pfam" id="PF01510">
    <property type="entry name" value="Amidase_2"/>
    <property type="match status" value="1"/>
</dbReference>
<evidence type="ECO:0000256" key="3">
    <source>
        <dbReference type="ARBA" id="ARBA00022801"/>
    </source>
</evidence>